<dbReference type="OrthoDB" id="8253354at2"/>
<reference evidence="2 3" key="1">
    <citation type="submission" date="2018-05" db="EMBL/GenBank/DDBJ databases">
        <title>Paenibacillus flagellatus sp. nov., isolated from selenium mineral soil.</title>
        <authorList>
            <person name="Dai X."/>
        </authorList>
    </citation>
    <scope>NUCLEOTIDE SEQUENCE [LARGE SCALE GENOMIC DNA]</scope>
    <source>
        <strain evidence="2 3">DXL2</strain>
    </source>
</reference>
<gene>
    <name evidence="2" type="ORF">DLM86_27230</name>
</gene>
<comment type="caution">
    <text evidence="2">The sequence shown here is derived from an EMBL/GenBank/DDBJ whole genome shotgun (WGS) entry which is preliminary data.</text>
</comment>
<feature type="region of interest" description="Disordered" evidence="1">
    <location>
        <begin position="391"/>
        <end position="415"/>
    </location>
</feature>
<sequence length="415" mass="47008">MRLFWWTLPGPADFLAKVADDLKYGNQVCLMLPVTFPWNLKAYVRELIPDGGGWDWQSLRLDEFGEDARNPAALLYGIYLPRTKPSVVRDAASLLREEEFYGKVVWLEGMTSELWPVWKTFLEDYAALSRKIDAYDQTRFVVTLTGDLTEDPPKPDMGLAIHEWRGTMDKLDMRLYCSGQIRNRPESRVKKALLVELSAHLAQWDLLLAEQLSYEELEELVEPRALLLDYARQFEWEASASSWSQGSANVLEDRISIHSAFMTLSGDHAGVRRRVWEAQLAVLFPLIEEWRLTLIDFLRPVLTVPFQVDNRWVHDAYAMEINHVDYQIRDSALVDAGLKNCVKYLKIIRNRLAHLKPLTRADLHWIDAFDALPGLLVEEKRPVLPAPVSAASSAASDGAGADGSGEAAAVRDASA</sequence>
<evidence type="ECO:0000313" key="3">
    <source>
        <dbReference type="Proteomes" id="UP000247476"/>
    </source>
</evidence>
<dbReference type="Proteomes" id="UP000247476">
    <property type="component" value="Unassembled WGS sequence"/>
</dbReference>
<dbReference type="RefSeq" id="WP_110843215.1">
    <property type="nucleotide sequence ID" value="NZ_QJVJ01000015.1"/>
</dbReference>
<dbReference type="AlphaFoldDB" id="A0A2V5KB34"/>
<feature type="compositionally biased region" description="Low complexity" evidence="1">
    <location>
        <begin position="391"/>
        <end position="408"/>
    </location>
</feature>
<protein>
    <submittedName>
        <fullName evidence="2">Uncharacterized protein</fullName>
    </submittedName>
</protein>
<organism evidence="2 3">
    <name type="scientific">Paenibacillus flagellatus</name>
    <dbReference type="NCBI Taxonomy" id="2211139"/>
    <lineage>
        <taxon>Bacteria</taxon>
        <taxon>Bacillati</taxon>
        <taxon>Bacillota</taxon>
        <taxon>Bacilli</taxon>
        <taxon>Bacillales</taxon>
        <taxon>Paenibacillaceae</taxon>
        <taxon>Paenibacillus</taxon>
    </lineage>
</organism>
<evidence type="ECO:0000256" key="1">
    <source>
        <dbReference type="SAM" id="MobiDB-lite"/>
    </source>
</evidence>
<dbReference type="EMBL" id="QJVJ01000015">
    <property type="protein sequence ID" value="PYI51060.1"/>
    <property type="molecule type" value="Genomic_DNA"/>
</dbReference>
<evidence type="ECO:0000313" key="2">
    <source>
        <dbReference type="EMBL" id="PYI51060.1"/>
    </source>
</evidence>
<accession>A0A2V5KB34</accession>
<proteinExistence type="predicted"/>
<name>A0A2V5KB34_9BACL</name>
<keyword evidence="3" id="KW-1185">Reference proteome</keyword>